<name>A0A2A2EXM8_9GAMM</name>
<keyword evidence="1" id="KW-1133">Transmembrane helix</keyword>
<sequence length="88" mass="9626">MRTLAFILIGLLLLGVALALSRPTWRPRVALGFIATWLAVSAVNLGVGLSHGYSLAEELLVHLFLFGIPALAAAWAWRRFTTRPASRQ</sequence>
<gene>
    <name evidence="2" type="ORF">CK498_07630</name>
</gene>
<dbReference type="Proteomes" id="UP000217771">
    <property type="component" value="Unassembled WGS sequence"/>
</dbReference>
<evidence type="ECO:0000256" key="1">
    <source>
        <dbReference type="SAM" id="Phobius"/>
    </source>
</evidence>
<keyword evidence="3" id="KW-1185">Reference proteome</keyword>
<keyword evidence="1" id="KW-0812">Transmembrane</keyword>
<proteinExistence type="predicted"/>
<protein>
    <submittedName>
        <fullName evidence="2">Uncharacterized protein</fullName>
    </submittedName>
</protein>
<keyword evidence="1" id="KW-0472">Membrane</keyword>
<dbReference type="RefSeq" id="WP_095620291.1">
    <property type="nucleotide sequence ID" value="NZ_NSKB01000003.1"/>
</dbReference>
<accession>A0A2A2EXM8</accession>
<organism evidence="2 3">
    <name type="scientific">Halomonas salipaludis</name>
    <dbReference type="NCBI Taxonomy" id="2032625"/>
    <lineage>
        <taxon>Bacteria</taxon>
        <taxon>Pseudomonadati</taxon>
        <taxon>Pseudomonadota</taxon>
        <taxon>Gammaproteobacteria</taxon>
        <taxon>Oceanospirillales</taxon>
        <taxon>Halomonadaceae</taxon>
        <taxon>Halomonas</taxon>
    </lineage>
</organism>
<dbReference type="AlphaFoldDB" id="A0A2A2EXM8"/>
<feature type="transmembrane region" description="Helical" evidence="1">
    <location>
        <begin position="29"/>
        <end position="47"/>
    </location>
</feature>
<comment type="caution">
    <text evidence="2">The sequence shown here is derived from an EMBL/GenBank/DDBJ whole genome shotgun (WGS) entry which is preliminary data.</text>
</comment>
<feature type="transmembrane region" description="Helical" evidence="1">
    <location>
        <begin position="59"/>
        <end position="77"/>
    </location>
</feature>
<reference evidence="2 3" key="1">
    <citation type="submission" date="2017-08" db="EMBL/GenBank/DDBJ databases">
        <title>Halomonas alkalisoli sp. nov., isolated from saline alkaline soil.</title>
        <authorList>
            <person name="Wang D."/>
            <person name="Zhang G."/>
        </authorList>
    </citation>
    <scope>NUCLEOTIDE SEQUENCE [LARGE SCALE GENOMIC DNA]</scope>
    <source>
        <strain evidence="2 3">WRN001</strain>
    </source>
</reference>
<dbReference type="EMBL" id="NSKB01000003">
    <property type="protein sequence ID" value="PAU77117.1"/>
    <property type="molecule type" value="Genomic_DNA"/>
</dbReference>
<evidence type="ECO:0000313" key="2">
    <source>
        <dbReference type="EMBL" id="PAU77117.1"/>
    </source>
</evidence>
<dbReference type="OrthoDB" id="5987065at2"/>
<evidence type="ECO:0000313" key="3">
    <source>
        <dbReference type="Proteomes" id="UP000217771"/>
    </source>
</evidence>